<feature type="compositionally biased region" description="Basic and acidic residues" evidence="16">
    <location>
        <begin position="306"/>
        <end position="319"/>
    </location>
</feature>
<keyword evidence="12 15" id="KW-0234">DNA repair</keyword>
<evidence type="ECO:0000256" key="8">
    <source>
        <dbReference type="ARBA" id="ARBA00022771"/>
    </source>
</evidence>
<keyword evidence="13" id="KW-0539">Nucleus</keyword>
<evidence type="ECO:0000256" key="14">
    <source>
        <dbReference type="ARBA" id="ARBA00030396"/>
    </source>
</evidence>
<keyword evidence="4" id="KW-0158">Chromosome</keyword>
<evidence type="ECO:0000256" key="11">
    <source>
        <dbReference type="ARBA" id="ARBA00023049"/>
    </source>
</evidence>
<dbReference type="SMART" id="SM00734">
    <property type="entry name" value="ZnF_Rad18"/>
    <property type="match status" value="1"/>
</dbReference>
<dbReference type="PANTHER" id="PTHR21220">
    <property type="entry name" value="DNA-DEPENDENT METALLOPROTEASE SPRTN"/>
    <property type="match status" value="1"/>
</dbReference>
<evidence type="ECO:0000256" key="12">
    <source>
        <dbReference type="ARBA" id="ARBA00023204"/>
    </source>
</evidence>
<keyword evidence="18" id="KW-1185">Reference proteome</keyword>
<dbReference type="PROSITE" id="PS51908">
    <property type="entry name" value="ZF_UBZ4"/>
    <property type="match status" value="1"/>
</dbReference>
<comment type="similarity">
    <text evidence="3">Belongs to the Spartan family.</text>
</comment>
<evidence type="ECO:0000256" key="16">
    <source>
        <dbReference type="SAM" id="MobiDB-lite"/>
    </source>
</evidence>
<dbReference type="GO" id="GO:0005694">
    <property type="term" value="C:chromosome"/>
    <property type="evidence" value="ECO:0007669"/>
    <property type="project" value="UniProtKB-SubCell"/>
</dbReference>
<evidence type="ECO:0000256" key="15">
    <source>
        <dbReference type="PROSITE-ProRule" id="PRU01256"/>
    </source>
</evidence>
<evidence type="ECO:0000256" key="5">
    <source>
        <dbReference type="ARBA" id="ARBA00022670"/>
    </source>
</evidence>
<protein>
    <recommendedName>
        <fullName evidence="14">Protein with SprT-like domain at the N terminus</fullName>
    </recommendedName>
</protein>
<dbReference type="SMART" id="SM00731">
    <property type="entry name" value="SprT"/>
    <property type="match status" value="1"/>
</dbReference>
<keyword evidence="8 15" id="KW-0863">Zinc-finger</keyword>
<proteinExistence type="inferred from homology"/>
<evidence type="ECO:0000313" key="19">
    <source>
        <dbReference type="WBParaSite" id="sdigi.contig389.g7966.t1"/>
    </source>
</evidence>
<name>A0A915PZB9_9BILA</name>
<evidence type="ECO:0000256" key="13">
    <source>
        <dbReference type="ARBA" id="ARBA00023242"/>
    </source>
</evidence>
<dbReference type="GO" id="GO:0005634">
    <property type="term" value="C:nucleus"/>
    <property type="evidence" value="ECO:0007669"/>
    <property type="project" value="UniProtKB-SubCell"/>
</dbReference>
<feature type="domain" description="UBZ4-type" evidence="17">
    <location>
        <begin position="329"/>
        <end position="355"/>
    </location>
</feature>
<keyword evidence="6" id="KW-0479">Metal-binding</keyword>
<dbReference type="WBParaSite" id="sdigi.contig389.g7966.t1">
    <property type="protein sequence ID" value="sdigi.contig389.g7966.t1"/>
    <property type="gene ID" value="sdigi.contig389.g7966"/>
</dbReference>
<dbReference type="InterPro" id="IPR006640">
    <property type="entry name" value="SprT-like_domain"/>
</dbReference>
<keyword evidence="10" id="KW-0862">Zinc</keyword>
<organism evidence="18 19">
    <name type="scientific">Setaria digitata</name>
    <dbReference type="NCBI Taxonomy" id="48799"/>
    <lineage>
        <taxon>Eukaryota</taxon>
        <taxon>Metazoa</taxon>
        <taxon>Ecdysozoa</taxon>
        <taxon>Nematoda</taxon>
        <taxon>Chromadorea</taxon>
        <taxon>Rhabditida</taxon>
        <taxon>Spirurina</taxon>
        <taxon>Spiruromorpha</taxon>
        <taxon>Filarioidea</taxon>
        <taxon>Setariidae</taxon>
        <taxon>Setaria</taxon>
    </lineage>
</organism>
<comment type="subcellular location">
    <subcellularLocation>
        <location evidence="2">Chromosome</location>
    </subcellularLocation>
    <subcellularLocation>
        <location evidence="1">Nucleus</location>
    </subcellularLocation>
</comment>
<evidence type="ECO:0000313" key="18">
    <source>
        <dbReference type="Proteomes" id="UP000887581"/>
    </source>
</evidence>
<reference evidence="19" key="1">
    <citation type="submission" date="2022-11" db="UniProtKB">
        <authorList>
            <consortium name="WormBaseParasite"/>
        </authorList>
    </citation>
    <scope>IDENTIFICATION</scope>
</reference>
<evidence type="ECO:0000256" key="10">
    <source>
        <dbReference type="ARBA" id="ARBA00022833"/>
    </source>
</evidence>
<dbReference type="InterPro" id="IPR044245">
    <property type="entry name" value="Spartan"/>
</dbReference>
<keyword evidence="11" id="KW-0482">Metalloprotease</keyword>
<dbReference type="Pfam" id="PF22934">
    <property type="entry name" value="SPRTN_ZBD"/>
    <property type="match status" value="1"/>
</dbReference>
<dbReference type="GO" id="GO:0006281">
    <property type="term" value="P:DNA repair"/>
    <property type="evidence" value="ECO:0007669"/>
    <property type="project" value="UniProtKB-KW"/>
</dbReference>
<evidence type="ECO:0000256" key="9">
    <source>
        <dbReference type="ARBA" id="ARBA00022801"/>
    </source>
</evidence>
<dbReference type="PANTHER" id="PTHR21220:SF0">
    <property type="entry name" value="DNA-DEPENDENT METALLOPROTEASE SPRTN"/>
    <property type="match status" value="1"/>
</dbReference>
<dbReference type="InterPro" id="IPR006642">
    <property type="entry name" value="Rad18_UBZ4"/>
</dbReference>
<accession>A0A915PZB9</accession>
<dbReference type="InterPro" id="IPR055220">
    <property type="entry name" value="SPRTN_ZBD"/>
</dbReference>
<evidence type="ECO:0000259" key="17">
    <source>
        <dbReference type="PROSITE" id="PS51908"/>
    </source>
</evidence>
<feature type="region of interest" description="Disordered" evidence="16">
    <location>
        <begin position="298"/>
        <end position="319"/>
    </location>
</feature>
<evidence type="ECO:0000256" key="4">
    <source>
        <dbReference type="ARBA" id="ARBA00022454"/>
    </source>
</evidence>
<sequence length="355" mass="40027">MSKKIFGLKDLQHVHTFKDIPSKKKRCSFPAVVKSDASSSSTQSNSLVDPIWETIDPTPDLYALFQQYDATFFGGKLAACEVKWSSRMTSSAGLCSFERKDGFCSIRLSKPLLQYRPRKDLVETLLHEMIHALLDRDGHGPMFQFHMRRINMIAGTNISIYHNFHDEVSMRPPFYGWVKRSMNRAPSKNDFWWKEHQMTCGGSFIKVREPEGYGAKKKILEAPNGKSHSQINQNPTSHYFTGKGHVLGHLSSFSKKVCGAYLDMNRPENEVGTSEMKLERSPAKIRCTSDLTAEEDIIADSGVQRKTSENSKPTDREGLESTGNDIIICVPCPVCSVYVPENTINSHLDSCLTIH</sequence>
<dbReference type="Pfam" id="PF10263">
    <property type="entry name" value="SprT-like"/>
    <property type="match status" value="1"/>
</dbReference>
<evidence type="ECO:0000256" key="2">
    <source>
        <dbReference type="ARBA" id="ARBA00004286"/>
    </source>
</evidence>
<dbReference type="GO" id="GO:0004222">
    <property type="term" value="F:metalloendopeptidase activity"/>
    <property type="evidence" value="ECO:0007669"/>
    <property type="project" value="InterPro"/>
</dbReference>
<evidence type="ECO:0000256" key="3">
    <source>
        <dbReference type="ARBA" id="ARBA00010724"/>
    </source>
</evidence>
<dbReference type="GO" id="GO:0008270">
    <property type="term" value="F:zinc ion binding"/>
    <property type="evidence" value="ECO:0007669"/>
    <property type="project" value="UniProtKB-KW"/>
</dbReference>
<dbReference type="GO" id="GO:0031593">
    <property type="term" value="F:polyubiquitin modification-dependent protein binding"/>
    <property type="evidence" value="ECO:0007669"/>
    <property type="project" value="TreeGrafter"/>
</dbReference>
<dbReference type="Proteomes" id="UP000887581">
    <property type="component" value="Unplaced"/>
</dbReference>
<dbReference type="Gene3D" id="3.30.160.60">
    <property type="entry name" value="Classic Zinc Finger"/>
    <property type="match status" value="1"/>
</dbReference>
<evidence type="ECO:0000256" key="6">
    <source>
        <dbReference type="ARBA" id="ARBA00022723"/>
    </source>
</evidence>
<dbReference type="GO" id="GO:0006508">
    <property type="term" value="P:proteolysis"/>
    <property type="evidence" value="ECO:0007669"/>
    <property type="project" value="UniProtKB-KW"/>
</dbReference>
<dbReference type="AlphaFoldDB" id="A0A915PZB9"/>
<evidence type="ECO:0000256" key="7">
    <source>
        <dbReference type="ARBA" id="ARBA00022763"/>
    </source>
</evidence>
<keyword evidence="7 15" id="KW-0227">DNA damage</keyword>
<evidence type="ECO:0000256" key="1">
    <source>
        <dbReference type="ARBA" id="ARBA00004123"/>
    </source>
</evidence>
<dbReference type="GO" id="GO:0003697">
    <property type="term" value="F:single-stranded DNA binding"/>
    <property type="evidence" value="ECO:0007669"/>
    <property type="project" value="InterPro"/>
</dbReference>
<keyword evidence="5" id="KW-0645">Protease</keyword>
<keyword evidence="9" id="KW-0378">Hydrolase</keyword>